<dbReference type="AlphaFoldDB" id="A0A2U3MXY1"/>
<protein>
    <submittedName>
        <fullName evidence="1">Uncharacterized protein</fullName>
    </submittedName>
</protein>
<keyword evidence="2" id="KW-1185">Reference proteome</keyword>
<accession>A0A2U3MXY1</accession>
<evidence type="ECO:0000313" key="2">
    <source>
        <dbReference type="Proteomes" id="UP000245974"/>
    </source>
</evidence>
<evidence type="ECO:0000313" key="1">
    <source>
        <dbReference type="EMBL" id="SPL70298.1"/>
    </source>
</evidence>
<dbReference type="EMBL" id="OOGT01000052">
    <property type="protein sequence ID" value="SPL70298.1"/>
    <property type="molecule type" value="Genomic_DNA"/>
</dbReference>
<dbReference type="InParanoid" id="A0A2U3MXY1"/>
<dbReference type="OrthoDB" id="7065206at2"/>
<gene>
    <name evidence="1" type="ORF">KPC_1476</name>
</gene>
<dbReference type="RefSeq" id="WP_121973779.1">
    <property type="nucleotide sequence ID" value="NZ_OOGT01000052.1"/>
</dbReference>
<name>A0A2U3MXY1_9GAMM</name>
<organism evidence="1 2">
    <name type="scientific">Acinetobacter stercoris</name>
    <dbReference type="NCBI Taxonomy" id="2126983"/>
    <lineage>
        <taxon>Bacteria</taxon>
        <taxon>Pseudomonadati</taxon>
        <taxon>Pseudomonadota</taxon>
        <taxon>Gammaproteobacteria</taxon>
        <taxon>Moraxellales</taxon>
        <taxon>Moraxellaceae</taxon>
        <taxon>Acinetobacter</taxon>
    </lineage>
</organism>
<proteinExistence type="predicted"/>
<dbReference type="Proteomes" id="UP000245974">
    <property type="component" value="Unassembled WGS sequence"/>
</dbReference>
<reference evidence="2" key="1">
    <citation type="submission" date="2018-03" db="EMBL/GenBank/DDBJ databases">
        <authorList>
            <person name="Blom J."/>
        </authorList>
    </citation>
    <scope>NUCLEOTIDE SEQUENCE [LARGE SCALE GENOMIC DNA]</scope>
    <source>
        <strain evidence="2">KPC-SM-21</strain>
    </source>
</reference>
<sequence>MKTKNDSSQLIKLVRNIFFSIVLLIFAISLLCTACNSKKTYVEKHQGDSEIESLNTINLAAVALIDEYNKNHKTEWLSLEPNAKVLVEKCKVPLTTDWIYEIESNKKYWSVIVKCSNAVNNTDDWSVKVPSSRVE</sequence>